<keyword evidence="3" id="KW-0378">Hydrolase</keyword>
<dbReference type="SMART" id="SM01038">
    <property type="entry name" value="Bgal_small_N"/>
    <property type="match status" value="1"/>
</dbReference>
<dbReference type="InterPro" id="IPR050347">
    <property type="entry name" value="Bact_Beta-galactosidase"/>
</dbReference>
<dbReference type="EMBL" id="BONJ01000030">
    <property type="protein sequence ID" value="GIG17252.1"/>
    <property type="molecule type" value="Genomic_DNA"/>
</dbReference>
<dbReference type="GO" id="GO:0005990">
    <property type="term" value="P:lactose catabolic process"/>
    <property type="evidence" value="ECO:0007669"/>
    <property type="project" value="TreeGrafter"/>
</dbReference>
<dbReference type="SUPFAM" id="SSF74650">
    <property type="entry name" value="Galactose mutarotase-like"/>
    <property type="match status" value="1"/>
</dbReference>
<evidence type="ECO:0000256" key="4">
    <source>
        <dbReference type="ARBA" id="ARBA00023295"/>
    </source>
</evidence>
<evidence type="ECO:0000313" key="8">
    <source>
        <dbReference type="Proteomes" id="UP000660339"/>
    </source>
</evidence>
<dbReference type="GO" id="GO:0030246">
    <property type="term" value="F:carbohydrate binding"/>
    <property type="evidence" value="ECO:0007669"/>
    <property type="project" value="InterPro"/>
</dbReference>
<proteinExistence type="predicted"/>
<dbReference type="InterPro" id="IPR014718">
    <property type="entry name" value="GH-type_carb-bd"/>
</dbReference>
<evidence type="ECO:0000256" key="2">
    <source>
        <dbReference type="ARBA" id="ARBA00012756"/>
    </source>
</evidence>
<protein>
    <recommendedName>
        <fullName evidence="2">beta-galactosidase</fullName>
        <ecNumber evidence="2">3.2.1.23</ecNumber>
    </recommendedName>
</protein>
<dbReference type="Pfam" id="PF02929">
    <property type="entry name" value="Bgal_small_N"/>
    <property type="match status" value="1"/>
</dbReference>
<dbReference type="InterPro" id="IPR011013">
    <property type="entry name" value="Gal_mutarotase_sf_dom"/>
</dbReference>
<reference evidence="7" key="1">
    <citation type="submission" date="2021-01" db="EMBL/GenBank/DDBJ databases">
        <title>Whole genome shotgun sequence of Catellatospora methionotrophica NBRC 14553.</title>
        <authorList>
            <person name="Komaki H."/>
            <person name="Tamura T."/>
        </authorList>
    </citation>
    <scope>NUCLEOTIDE SEQUENCE</scope>
    <source>
        <strain evidence="7">NBRC 14553</strain>
    </source>
</reference>
<feature type="domain" description="Beta galactosidase small chain/" evidence="6">
    <location>
        <begin position="31"/>
        <end position="197"/>
    </location>
</feature>
<dbReference type="GO" id="GO:0009341">
    <property type="term" value="C:beta-galactosidase complex"/>
    <property type="evidence" value="ECO:0007669"/>
    <property type="project" value="InterPro"/>
</dbReference>
<accession>A0A8J3PHE7</accession>
<dbReference type="PANTHER" id="PTHR46323:SF2">
    <property type="entry name" value="BETA-GALACTOSIDASE"/>
    <property type="match status" value="1"/>
</dbReference>
<dbReference type="GO" id="GO:0004565">
    <property type="term" value="F:beta-galactosidase activity"/>
    <property type="evidence" value="ECO:0007669"/>
    <property type="project" value="UniProtKB-EC"/>
</dbReference>
<name>A0A8J3PHE7_9ACTN</name>
<evidence type="ECO:0000259" key="6">
    <source>
        <dbReference type="SMART" id="SM01038"/>
    </source>
</evidence>
<gene>
    <name evidence="7" type="ORF">Cme02nite_55840</name>
</gene>
<comment type="caution">
    <text evidence="7">The sequence shown here is derived from an EMBL/GenBank/DDBJ whole genome shotgun (WGS) entry which is preliminary data.</text>
</comment>
<evidence type="ECO:0000256" key="5">
    <source>
        <dbReference type="SAM" id="MobiDB-lite"/>
    </source>
</evidence>
<sequence length="197" mass="21568">MARTSHGARPQPDVRLADPVTSEHSAVGTSEVFAAPRAARFDERGRLVELGGIGIVRPRVDLWRAPTDNDAPALAAQWRWAGLHRVHERVLDVAADADALTVRTRAAPAAVDTGLLVTYRWSEAGDTLRLQLDITPDGVWTVPLPRRGLRFGLPAAYDQVTWYGLGPGEAYADTRLAARVGRYTTTVDTMQTPYVYP</sequence>
<evidence type="ECO:0000256" key="1">
    <source>
        <dbReference type="ARBA" id="ARBA00001412"/>
    </source>
</evidence>
<feature type="region of interest" description="Disordered" evidence="5">
    <location>
        <begin position="1"/>
        <end position="23"/>
    </location>
</feature>
<evidence type="ECO:0000313" key="7">
    <source>
        <dbReference type="EMBL" id="GIG17252.1"/>
    </source>
</evidence>
<dbReference type="InterPro" id="IPR004199">
    <property type="entry name" value="B-gal_small/dom_5"/>
</dbReference>
<keyword evidence="8" id="KW-1185">Reference proteome</keyword>
<dbReference type="Proteomes" id="UP000660339">
    <property type="component" value="Unassembled WGS sequence"/>
</dbReference>
<dbReference type="EC" id="3.2.1.23" evidence="2"/>
<keyword evidence="4" id="KW-0326">Glycosidase</keyword>
<dbReference type="Gene3D" id="2.70.98.10">
    <property type="match status" value="1"/>
</dbReference>
<comment type="catalytic activity">
    <reaction evidence="1">
        <text>Hydrolysis of terminal non-reducing beta-D-galactose residues in beta-D-galactosides.</text>
        <dbReference type="EC" id="3.2.1.23"/>
    </reaction>
</comment>
<dbReference type="AlphaFoldDB" id="A0A8J3PHE7"/>
<evidence type="ECO:0000256" key="3">
    <source>
        <dbReference type="ARBA" id="ARBA00022801"/>
    </source>
</evidence>
<dbReference type="PANTHER" id="PTHR46323">
    <property type="entry name" value="BETA-GALACTOSIDASE"/>
    <property type="match status" value="1"/>
</dbReference>
<organism evidence="7 8">
    <name type="scientific">Catellatospora methionotrophica</name>
    <dbReference type="NCBI Taxonomy" id="121620"/>
    <lineage>
        <taxon>Bacteria</taxon>
        <taxon>Bacillati</taxon>
        <taxon>Actinomycetota</taxon>
        <taxon>Actinomycetes</taxon>
        <taxon>Micromonosporales</taxon>
        <taxon>Micromonosporaceae</taxon>
        <taxon>Catellatospora</taxon>
    </lineage>
</organism>